<evidence type="ECO:0000313" key="2">
    <source>
        <dbReference type="Proteomes" id="UP001152561"/>
    </source>
</evidence>
<name>A0A9Q1L458_9SOLA</name>
<sequence length="82" mass="9425">MIESEEQGDGNTNEWVEDVFCTDKGTSTPIMEAQKEKEDHDQEQKRTDEIIEKENVQHQCLISSDQGDMSMNKVSDIQIVHN</sequence>
<keyword evidence="2" id="KW-1185">Reference proteome</keyword>
<protein>
    <submittedName>
        <fullName evidence="1">Uncharacterized protein</fullName>
    </submittedName>
</protein>
<dbReference type="AlphaFoldDB" id="A0A9Q1L458"/>
<proteinExistence type="predicted"/>
<comment type="caution">
    <text evidence="1">The sequence shown here is derived from an EMBL/GenBank/DDBJ whole genome shotgun (WGS) entry which is preliminary data.</text>
</comment>
<gene>
    <name evidence="1" type="ORF">K7X08_028924</name>
</gene>
<reference evidence="2" key="1">
    <citation type="journal article" date="2023" name="Proc. Natl. Acad. Sci. U.S.A.">
        <title>Genomic and structural basis for evolution of tropane alkaloid biosynthesis.</title>
        <authorList>
            <person name="Wanga Y.-J."/>
            <person name="Taina T."/>
            <person name="Yua J.-Y."/>
            <person name="Lia J."/>
            <person name="Xua B."/>
            <person name="Chenc J."/>
            <person name="D'Auriad J.C."/>
            <person name="Huanga J.-P."/>
            <person name="Huanga S.-X."/>
        </authorList>
    </citation>
    <scope>NUCLEOTIDE SEQUENCE [LARGE SCALE GENOMIC DNA]</scope>
    <source>
        <strain evidence="2">cv. KIB-2019</strain>
    </source>
</reference>
<accession>A0A9Q1L458</accession>
<evidence type="ECO:0000313" key="1">
    <source>
        <dbReference type="EMBL" id="KAJ8526447.1"/>
    </source>
</evidence>
<dbReference type="EMBL" id="JAJAGQ010000024">
    <property type="protein sequence ID" value="KAJ8526447.1"/>
    <property type="molecule type" value="Genomic_DNA"/>
</dbReference>
<organism evidence="1 2">
    <name type="scientific">Anisodus acutangulus</name>
    <dbReference type="NCBI Taxonomy" id="402998"/>
    <lineage>
        <taxon>Eukaryota</taxon>
        <taxon>Viridiplantae</taxon>
        <taxon>Streptophyta</taxon>
        <taxon>Embryophyta</taxon>
        <taxon>Tracheophyta</taxon>
        <taxon>Spermatophyta</taxon>
        <taxon>Magnoliopsida</taxon>
        <taxon>eudicotyledons</taxon>
        <taxon>Gunneridae</taxon>
        <taxon>Pentapetalae</taxon>
        <taxon>asterids</taxon>
        <taxon>lamiids</taxon>
        <taxon>Solanales</taxon>
        <taxon>Solanaceae</taxon>
        <taxon>Solanoideae</taxon>
        <taxon>Hyoscyameae</taxon>
        <taxon>Anisodus</taxon>
    </lineage>
</organism>
<dbReference type="Proteomes" id="UP001152561">
    <property type="component" value="Unassembled WGS sequence"/>
</dbReference>